<gene>
    <name evidence="2" type="ORF">Terrestrivirus4_204</name>
</gene>
<evidence type="ECO:0000256" key="1">
    <source>
        <dbReference type="SAM" id="MobiDB-lite"/>
    </source>
</evidence>
<feature type="compositionally biased region" description="Acidic residues" evidence="1">
    <location>
        <begin position="266"/>
        <end position="305"/>
    </location>
</feature>
<protein>
    <submittedName>
        <fullName evidence="2">Uncharacterized protein</fullName>
    </submittedName>
</protein>
<sequence>MNILIHRYDNMDIDNITYGSYSKEEENIVVPLLMNNRQLFIQISNLLISSLDNDVLTLKINDSNKSHILLSSIEEKTISNLKEIIKKIKPVNTKFSYDSCIDDEIICIPMDLYSAEKNKLKIFMDKKNVSLNEFINCHCRDGTSIDIIVECYVNICDNTIKSVFLPHQIKINETKRIRYTLDEYSFVESPEFNDAVIPVNLRNSDEYNNLNKSLSTNSVQTISLDHILKQYNNINNPNNYQNHANINDDGDIYESERSNKSSGENSESDSDNSQIESDDDQEDDDQEDDDQNDEEELDDMEELEDSDKYIPDSVELTTEEELRNYFSAMRS</sequence>
<feature type="compositionally biased region" description="Low complexity" evidence="1">
    <location>
        <begin position="235"/>
        <end position="247"/>
    </location>
</feature>
<name>A0A3G4ZMT3_9VIRU</name>
<organism evidence="2">
    <name type="scientific">Terrestrivirus sp</name>
    <dbReference type="NCBI Taxonomy" id="2487775"/>
    <lineage>
        <taxon>Viruses</taxon>
        <taxon>Varidnaviria</taxon>
        <taxon>Bamfordvirae</taxon>
        <taxon>Nucleocytoviricota</taxon>
        <taxon>Megaviricetes</taxon>
        <taxon>Imitervirales</taxon>
        <taxon>Mimiviridae</taxon>
        <taxon>Klosneuvirinae</taxon>
    </lineage>
</organism>
<accession>A0A3G4ZMT3</accession>
<reference evidence="2" key="1">
    <citation type="submission" date="2018-10" db="EMBL/GenBank/DDBJ databases">
        <title>Hidden diversity of soil giant viruses.</title>
        <authorList>
            <person name="Schulz F."/>
            <person name="Alteio L."/>
            <person name="Goudeau D."/>
            <person name="Ryan E.M."/>
            <person name="Malmstrom R.R."/>
            <person name="Blanchard J."/>
            <person name="Woyke T."/>
        </authorList>
    </citation>
    <scope>NUCLEOTIDE SEQUENCE</scope>
    <source>
        <strain evidence="2">TEV1</strain>
    </source>
</reference>
<evidence type="ECO:0000313" key="2">
    <source>
        <dbReference type="EMBL" id="AYV76156.1"/>
    </source>
</evidence>
<feature type="region of interest" description="Disordered" evidence="1">
    <location>
        <begin position="235"/>
        <end position="316"/>
    </location>
</feature>
<proteinExistence type="predicted"/>
<dbReference type="EMBL" id="MK071982">
    <property type="protein sequence ID" value="AYV76156.1"/>
    <property type="molecule type" value="Genomic_DNA"/>
</dbReference>